<evidence type="ECO:0000313" key="2">
    <source>
        <dbReference type="EMBL" id="KAG2613272.1"/>
    </source>
</evidence>
<name>A0A8T0TMR0_PANVG</name>
<reference evidence="2" key="1">
    <citation type="submission" date="2020-05" db="EMBL/GenBank/DDBJ databases">
        <title>WGS assembly of Panicum virgatum.</title>
        <authorList>
            <person name="Lovell J.T."/>
            <person name="Jenkins J."/>
            <person name="Shu S."/>
            <person name="Juenger T.E."/>
            <person name="Schmutz J."/>
        </authorList>
    </citation>
    <scope>NUCLEOTIDE SEQUENCE</scope>
    <source>
        <strain evidence="2">AP13</strain>
    </source>
</reference>
<evidence type="ECO:0000256" key="1">
    <source>
        <dbReference type="SAM" id="MobiDB-lite"/>
    </source>
</evidence>
<keyword evidence="3" id="KW-1185">Reference proteome</keyword>
<accession>A0A8T0TMR0</accession>
<sequence length="99" mass="10915">MCVIPYLEGQRETSTEVTGAVPGSQPAQKRHSQDSCERNTQPTSTRGRPGWPSRETNESSTAPQDRSARRHCALLIFACQEETTGQIKCSERIIKAVPS</sequence>
<organism evidence="2 3">
    <name type="scientific">Panicum virgatum</name>
    <name type="common">Blackwell switchgrass</name>
    <dbReference type="NCBI Taxonomy" id="38727"/>
    <lineage>
        <taxon>Eukaryota</taxon>
        <taxon>Viridiplantae</taxon>
        <taxon>Streptophyta</taxon>
        <taxon>Embryophyta</taxon>
        <taxon>Tracheophyta</taxon>
        <taxon>Spermatophyta</taxon>
        <taxon>Magnoliopsida</taxon>
        <taxon>Liliopsida</taxon>
        <taxon>Poales</taxon>
        <taxon>Poaceae</taxon>
        <taxon>PACMAD clade</taxon>
        <taxon>Panicoideae</taxon>
        <taxon>Panicodae</taxon>
        <taxon>Paniceae</taxon>
        <taxon>Panicinae</taxon>
        <taxon>Panicum</taxon>
        <taxon>Panicum sect. Hiantes</taxon>
    </lineage>
</organism>
<dbReference type="Proteomes" id="UP000823388">
    <property type="component" value="Chromosome 4K"/>
</dbReference>
<comment type="caution">
    <text evidence="2">The sequence shown here is derived from an EMBL/GenBank/DDBJ whole genome shotgun (WGS) entry which is preliminary data.</text>
</comment>
<gene>
    <name evidence="2" type="ORF">PVAP13_4KG347888</name>
</gene>
<evidence type="ECO:0000313" key="3">
    <source>
        <dbReference type="Proteomes" id="UP000823388"/>
    </source>
</evidence>
<dbReference type="AlphaFoldDB" id="A0A8T0TMR0"/>
<proteinExistence type="predicted"/>
<dbReference type="EMBL" id="CM029043">
    <property type="protein sequence ID" value="KAG2613272.1"/>
    <property type="molecule type" value="Genomic_DNA"/>
</dbReference>
<feature type="region of interest" description="Disordered" evidence="1">
    <location>
        <begin position="1"/>
        <end position="67"/>
    </location>
</feature>
<protein>
    <submittedName>
        <fullName evidence="2">Uncharacterized protein</fullName>
    </submittedName>
</protein>